<accession>A0A516GZB9</accession>
<reference evidence="5 6" key="1">
    <citation type="submission" date="2019-07" db="EMBL/GenBank/DDBJ databases">
        <title>Genome sequencing for Ferrovibrio sp. K5.</title>
        <authorList>
            <person name="Park S.-J."/>
        </authorList>
    </citation>
    <scope>NUCLEOTIDE SEQUENCE [LARGE SCALE GENOMIC DNA]</scope>
    <source>
        <strain evidence="5 6">K5</strain>
    </source>
</reference>
<proteinExistence type="inferred from homology"/>
<evidence type="ECO:0000313" key="5">
    <source>
        <dbReference type="EMBL" id="QDO96874.1"/>
    </source>
</evidence>
<keyword evidence="6" id="KW-1185">Reference proteome</keyword>
<organism evidence="5 6">
    <name type="scientific">Ferrovibrio terrae</name>
    <dbReference type="NCBI Taxonomy" id="2594003"/>
    <lineage>
        <taxon>Bacteria</taxon>
        <taxon>Pseudomonadati</taxon>
        <taxon>Pseudomonadota</taxon>
        <taxon>Alphaproteobacteria</taxon>
        <taxon>Rhodospirillales</taxon>
        <taxon>Rhodospirillaceae</taxon>
        <taxon>Ferrovibrio</taxon>
    </lineage>
</organism>
<evidence type="ECO:0000256" key="4">
    <source>
        <dbReference type="ARBA" id="ARBA00022803"/>
    </source>
</evidence>
<dbReference type="Gene3D" id="1.25.40.10">
    <property type="entry name" value="Tetratricopeptide repeat domain"/>
    <property type="match status" value="1"/>
</dbReference>
<dbReference type="RefSeq" id="WP_144067855.1">
    <property type="nucleotide sequence ID" value="NZ_CP041636.1"/>
</dbReference>
<dbReference type="SUPFAM" id="SSF48452">
    <property type="entry name" value="TPR-like"/>
    <property type="match status" value="1"/>
</dbReference>
<name>A0A516GZB9_9PROT</name>
<gene>
    <name evidence="5" type="ORF">FNB15_06100</name>
</gene>
<sequence length="442" mass="48736">MLHDQAGHGLSGATDEALALFETALGQFHTYTGNPLETAEAAIAAAPDFAMAHLLRAHLYLSGMEAPGIVPALQSISTARRLASTERETLHTVAAEAWAGGRFEAASERFDDILLAAPRDSLALQMGHLLDFYRGDARNLRDRVLRVLPSWSANLPNHHAVLGMLGFGLEETGDYAAAESAGRRACDLNPRDAWAHHAVLHVMEMQGRVEDGIRWATTREQHWAPDNMMAVHNWWHLMLYHLEHDDHAQVLRLYDDKVRGGGSTVILDLVDASAMLWRLHLRGVEIGTARWTELAEAWSSTADDGVYAFNDVHGLIAYLGAGRTDLAARQLETLHRSAERSNFSNAAMTSQVGLPVAKALTSFMDGEYQDCIARLRGMRTIAHRFGGSHAQRDLLDLTLLEAARRADDHNLLRALTAERLHARPKSPLALRYLALSNDRVAA</sequence>
<dbReference type="CDD" id="cd05804">
    <property type="entry name" value="StaR_like"/>
    <property type="match status" value="1"/>
</dbReference>
<protein>
    <recommendedName>
        <fullName evidence="2">Tetratricopeptide repeat protein 38</fullName>
    </recommendedName>
</protein>
<dbReference type="InterPro" id="IPR011990">
    <property type="entry name" value="TPR-like_helical_dom_sf"/>
</dbReference>
<dbReference type="KEGG" id="fer:FNB15_06100"/>
<evidence type="ECO:0000256" key="2">
    <source>
        <dbReference type="ARBA" id="ARBA00019992"/>
    </source>
</evidence>
<keyword evidence="4" id="KW-0802">TPR repeat</keyword>
<dbReference type="PANTHER" id="PTHR16263">
    <property type="entry name" value="TETRATRICOPEPTIDE REPEAT PROTEIN 38"/>
    <property type="match status" value="1"/>
</dbReference>
<dbReference type="PANTHER" id="PTHR16263:SF4">
    <property type="entry name" value="TETRATRICOPEPTIDE REPEAT PROTEIN 38"/>
    <property type="match status" value="1"/>
</dbReference>
<evidence type="ECO:0000256" key="1">
    <source>
        <dbReference type="ARBA" id="ARBA00005857"/>
    </source>
</evidence>
<keyword evidence="3" id="KW-0677">Repeat</keyword>
<dbReference type="EMBL" id="CP041636">
    <property type="protein sequence ID" value="QDO96874.1"/>
    <property type="molecule type" value="Genomic_DNA"/>
</dbReference>
<comment type="similarity">
    <text evidence="1">Belongs to the TTC38 family.</text>
</comment>
<dbReference type="Proteomes" id="UP000317496">
    <property type="component" value="Chromosome"/>
</dbReference>
<evidence type="ECO:0000256" key="3">
    <source>
        <dbReference type="ARBA" id="ARBA00022737"/>
    </source>
</evidence>
<dbReference type="OrthoDB" id="9815900at2"/>
<evidence type="ECO:0000313" key="6">
    <source>
        <dbReference type="Proteomes" id="UP000317496"/>
    </source>
</evidence>
<dbReference type="AlphaFoldDB" id="A0A516GZB9"/>
<dbReference type="InterPro" id="IPR033891">
    <property type="entry name" value="TTC38"/>
</dbReference>